<dbReference type="SUPFAM" id="SSF50249">
    <property type="entry name" value="Nucleic acid-binding proteins"/>
    <property type="match status" value="1"/>
</dbReference>
<evidence type="ECO:0000313" key="17">
    <source>
        <dbReference type="EMBL" id="WEU39980.1"/>
    </source>
</evidence>
<evidence type="ECO:0000256" key="3">
    <source>
        <dbReference type="ARBA" id="ARBA00022598"/>
    </source>
</evidence>
<dbReference type="GO" id="GO:0003677">
    <property type="term" value="F:DNA binding"/>
    <property type="evidence" value="ECO:0007669"/>
    <property type="project" value="InterPro"/>
</dbReference>
<keyword evidence="9 14" id="KW-0067">ATP-binding</keyword>
<keyword evidence="6 14" id="KW-0479">Metal-binding</keyword>
<evidence type="ECO:0000259" key="16">
    <source>
        <dbReference type="PROSITE" id="PS50160"/>
    </source>
</evidence>
<keyword evidence="3 14" id="KW-0436">Ligase</keyword>
<evidence type="ECO:0000256" key="12">
    <source>
        <dbReference type="ARBA" id="ARBA00023204"/>
    </source>
</evidence>
<dbReference type="PROSITE" id="PS00333">
    <property type="entry name" value="DNA_LIGASE_A2"/>
    <property type="match status" value="1"/>
</dbReference>
<dbReference type="InterPro" id="IPR012309">
    <property type="entry name" value="DNA_ligase_ATP-dep_C"/>
</dbReference>
<evidence type="ECO:0000256" key="13">
    <source>
        <dbReference type="ARBA" id="ARBA00023306"/>
    </source>
</evidence>
<dbReference type="GO" id="GO:0071897">
    <property type="term" value="P:DNA biosynthetic process"/>
    <property type="evidence" value="ECO:0007669"/>
    <property type="project" value="InterPro"/>
</dbReference>
<dbReference type="SUPFAM" id="SSF117018">
    <property type="entry name" value="ATP-dependent DNA ligase DNA-binding domain"/>
    <property type="match status" value="1"/>
</dbReference>
<keyword evidence="13 14" id="KW-0131">Cell cycle</keyword>
<dbReference type="InterPro" id="IPR000977">
    <property type="entry name" value="DNA_ligase_ATP-dep"/>
</dbReference>
<evidence type="ECO:0000256" key="14">
    <source>
        <dbReference type="HAMAP-Rule" id="MF_00407"/>
    </source>
</evidence>
<dbReference type="GO" id="GO:0003910">
    <property type="term" value="F:DNA ligase (ATP) activity"/>
    <property type="evidence" value="ECO:0007669"/>
    <property type="project" value="UniProtKB-UniRule"/>
</dbReference>
<dbReference type="InterPro" id="IPR036599">
    <property type="entry name" value="DNA_ligase_N_sf"/>
</dbReference>
<keyword evidence="12 14" id="KW-0234">DNA repair</keyword>
<keyword evidence="10 14" id="KW-0460">Magnesium</keyword>
<dbReference type="PROSITE" id="PS50160">
    <property type="entry name" value="DNA_LIGASE_A3"/>
    <property type="match status" value="1"/>
</dbReference>
<evidence type="ECO:0000256" key="6">
    <source>
        <dbReference type="ARBA" id="ARBA00022723"/>
    </source>
</evidence>
<dbReference type="GO" id="GO:0051301">
    <property type="term" value="P:cell division"/>
    <property type="evidence" value="ECO:0007669"/>
    <property type="project" value="UniProtKB-KW"/>
</dbReference>
<evidence type="ECO:0000256" key="2">
    <source>
        <dbReference type="ARBA" id="ARBA00013308"/>
    </source>
</evidence>
<dbReference type="PANTHER" id="PTHR45674">
    <property type="entry name" value="DNA LIGASE 1/3 FAMILY MEMBER"/>
    <property type="match status" value="1"/>
</dbReference>
<dbReference type="Pfam" id="PF04675">
    <property type="entry name" value="DNA_ligase_A_N"/>
    <property type="match status" value="1"/>
</dbReference>
<dbReference type="FunFam" id="3.30.470.30:FF:000012">
    <property type="entry name" value="Probable DNA ligase"/>
    <property type="match status" value="1"/>
</dbReference>
<feature type="binding site" evidence="14">
    <location>
        <position position="274"/>
    </location>
    <ligand>
        <name>ATP</name>
        <dbReference type="ChEBI" id="CHEBI:30616"/>
    </ligand>
</feature>
<comment type="cofactor">
    <cofactor evidence="14">
        <name>Mg(2+)</name>
        <dbReference type="ChEBI" id="CHEBI:18420"/>
    </cofactor>
</comment>
<protein>
    <recommendedName>
        <fullName evidence="2 14">DNA ligase</fullName>
        <ecNumber evidence="14">6.5.1.1</ecNumber>
    </recommendedName>
    <alternativeName>
        <fullName evidence="14">Polydeoxyribonucleotide synthase [ATP]</fullName>
    </alternativeName>
</protein>
<dbReference type="GO" id="GO:0006310">
    <property type="term" value="P:DNA recombination"/>
    <property type="evidence" value="ECO:0007669"/>
    <property type="project" value="UniProtKB-UniRule"/>
</dbReference>
<gene>
    <name evidence="14" type="primary">lig</name>
    <name evidence="17" type="ORF">OdinLCB4_005790</name>
</gene>
<feature type="binding site" evidence="14">
    <location>
        <position position="259"/>
    </location>
    <ligand>
        <name>ATP</name>
        <dbReference type="ChEBI" id="CHEBI:30616"/>
    </ligand>
</feature>
<keyword evidence="5 14" id="KW-0235">DNA replication</keyword>
<dbReference type="EC" id="6.5.1.1" evidence="14"/>
<dbReference type="GO" id="GO:0046872">
    <property type="term" value="F:metal ion binding"/>
    <property type="evidence" value="ECO:0007669"/>
    <property type="project" value="UniProtKB-KW"/>
</dbReference>
<feature type="domain" description="ATP-dependent DNA ligase family profile" evidence="16">
    <location>
        <begin position="332"/>
        <end position="467"/>
    </location>
</feature>
<organism evidence="17 18">
    <name type="scientific">Odinarchaeota yellowstonii (strain LCB_4)</name>
    <dbReference type="NCBI Taxonomy" id="1841599"/>
    <lineage>
        <taxon>Archaea</taxon>
        <taxon>Promethearchaeati</taxon>
        <taxon>Candidatus Odinarchaeota</taxon>
        <taxon>Candidatus Odinarchaeia</taxon>
        <taxon>Candidatus Odinarchaeales</taxon>
        <taxon>Candidatus Odinarchaeaceae</taxon>
        <taxon>Candidatus Odinarchaeum</taxon>
    </lineage>
</organism>
<feature type="binding site" evidence="14">
    <location>
        <position position="344"/>
    </location>
    <ligand>
        <name>ATP</name>
        <dbReference type="ChEBI" id="CHEBI:30616"/>
    </ligand>
</feature>
<evidence type="ECO:0000256" key="1">
    <source>
        <dbReference type="ARBA" id="ARBA00007572"/>
    </source>
</evidence>
<comment type="catalytic activity">
    <reaction evidence="14">
        <text>ATP + (deoxyribonucleotide)n-3'-hydroxyl + 5'-phospho-(deoxyribonucleotide)m = (deoxyribonucleotide)n+m + AMP + diphosphate.</text>
        <dbReference type="EC" id="6.5.1.1"/>
    </reaction>
</comment>
<dbReference type="EMBL" id="CP091871">
    <property type="protein sequence ID" value="WEU39980.1"/>
    <property type="molecule type" value="Genomic_DNA"/>
</dbReference>
<keyword evidence="8 14" id="KW-0227">DNA damage</keyword>
<dbReference type="NCBIfam" id="TIGR00574">
    <property type="entry name" value="dnl1"/>
    <property type="match status" value="1"/>
</dbReference>
<dbReference type="Gene3D" id="3.30.470.30">
    <property type="entry name" value="DNA ligase/mRNA capping enzyme"/>
    <property type="match status" value="1"/>
</dbReference>
<feature type="binding site" evidence="14">
    <location>
        <position position="304"/>
    </location>
    <ligand>
        <name>ATP</name>
        <dbReference type="ChEBI" id="CHEBI:30616"/>
    </ligand>
</feature>
<dbReference type="Gene3D" id="1.10.3260.10">
    <property type="entry name" value="DNA ligase, ATP-dependent, N-terminal domain"/>
    <property type="match status" value="1"/>
</dbReference>
<dbReference type="SUPFAM" id="SSF56091">
    <property type="entry name" value="DNA ligase/mRNA capping enzyme, catalytic domain"/>
    <property type="match status" value="1"/>
</dbReference>
<dbReference type="InterPro" id="IPR012308">
    <property type="entry name" value="DNA_ligase_ATP-dep_N"/>
</dbReference>
<keyword evidence="7 14" id="KW-0547">Nucleotide-binding</keyword>
<feature type="binding site" evidence="14">
    <location>
        <position position="421"/>
    </location>
    <ligand>
        <name>ATP</name>
        <dbReference type="ChEBI" id="CHEBI:30616"/>
    </ligand>
</feature>
<keyword evidence="11 14" id="KW-0233">DNA recombination</keyword>
<dbReference type="Pfam" id="PF04679">
    <property type="entry name" value="DNA_ligase_A_C"/>
    <property type="match status" value="1"/>
</dbReference>
<dbReference type="GO" id="GO:0006281">
    <property type="term" value="P:DNA repair"/>
    <property type="evidence" value="ECO:0007669"/>
    <property type="project" value="UniProtKB-UniRule"/>
</dbReference>
<dbReference type="InterPro" id="IPR012310">
    <property type="entry name" value="DNA_ligase_ATP-dep_cent"/>
</dbReference>
<feature type="active site" description="N6-AMP-lysine intermediate" evidence="14">
    <location>
        <position position="254"/>
    </location>
</feature>
<dbReference type="InterPro" id="IPR012340">
    <property type="entry name" value="NA-bd_OB-fold"/>
</dbReference>
<dbReference type="HAMAP" id="MF_00407">
    <property type="entry name" value="DNA_ligase"/>
    <property type="match status" value="1"/>
</dbReference>
<dbReference type="Gene3D" id="2.40.50.140">
    <property type="entry name" value="Nucleic acid-binding proteins"/>
    <property type="match status" value="1"/>
</dbReference>
<evidence type="ECO:0000256" key="7">
    <source>
        <dbReference type="ARBA" id="ARBA00022741"/>
    </source>
</evidence>
<evidence type="ECO:0000256" key="15">
    <source>
        <dbReference type="RuleBase" id="RU004196"/>
    </source>
</evidence>
<keyword evidence="4 14" id="KW-0132">Cell division</keyword>
<name>A0AAF0D1M1_ODILC</name>
<dbReference type="CDD" id="cd07969">
    <property type="entry name" value="OBF_DNA_ligase_I"/>
    <property type="match status" value="1"/>
</dbReference>
<comment type="function">
    <text evidence="14">DNA ligase that seals nicks in double-stranded DNA during DNA replication, DNA recombination and DNA repair.</text>
</comment>
<proteinExistence type="inferred from homology"/>
<comment type="similarity">
    <text evidence="1 14 15">Belongs to the ATP-dependent DNA ligase family.</text>
</comment>
<dbReference type="GO" id="GO:0006273">
    <property type="term" value="P:lagging strand elongation"/>
    <property type="evidence" value="ECO:0007669"/>
    <property type="project" value="TreeGrafter"/>
</dbReference>
<accession>A0AAF0D1M1</accession>
<reference evidence="17" key="1">
    <citation type="journal article" date="2017" name="Nature">
        <title>Asgard archaea illuminate the origin of eukaryotic cellular complexity.</title>
        <authorList>
            <person name="Zaremba-Niedzwiedzka K."/>
            <person name="Caceres E.F."/>
            <person name="Saw J.H."/>
            <person name="Backstrom D."/>
            <person name="Juzokaite L."/>
            <person name="Vancaester E."/>
            <person name="Seitz K.W."/>
            <person name="Anantharaman K."/>
            <person name="Starnawski P."/>
            <person name="Kjeldsen K.U."/>
            <person name="Scott M.B."/>
            <person name="Nunoura T."/>
            <person name="Banfield J.F."/>
            <person name="Schramm A."/>
            <person name="Baker B.J."/>
            <person name="Spang A."/>
            <person name="Ettema T.J.G."/>
        </authorList>
    </citation>
    <scope>NUCLEOTIDE SEQUENCE</scope>
    <source>
        <strain evidence="17">LCB_4</strain>
    </source>
</reference>
<dbReference type="CDD" id="cd07901">
    <property type="entry name" value="Adenylation_DNA_ligase_Arch_LigB"/>
    <property type="match status" value="1"/>
</dbReference>
<dbReference type="FunFam" id="1.10.3260.10:FF:000007">
    <property type="entry name" value="DNA ligase"/>
    <property type="match status" value="1"/>
</dbReference>
<dbReference type="InterPro" id="IPR016059">
    <property type="entry name" value="DNA_ligase_ATP-dep_CS"/>
</dbReference>
<evidence type="ECO:0000256" key="8">
    <source>
        <dbReference type="ARBA" id="ARBA00022763"/>
    </source>
</evidence>
<dbReference type="AlphaFoldDB" id="A0AAF0D1M1"/>
<dbReference type="InterPro" id="IPR022865">
    <property type="entry name" value="DNA_ligae_ATP-dep_bac/arc"/>
</dbReference>
<dbReference type="Proteomes" id="UP000186851">
    <property type="component" value="Chromosome"/>
</dbReference>
<dbReference type="GO" id="GO:0005524">
    <property type="term" value="F:ATP binding"/>
    <property type="evidence" value="ECO:0007669"/>
    <property type="project" value="UniProtKB-UniRule"/>
</dbReference>
<evidence type="ECO:0000256" key="4">
    <source>
        <dbReference type="ARBA" id="ARBA00022618"/>
    </source>
</evidence>
<feature type="binding site" evidence="14">
    <location>
        <position position="427"/>
    </location>
    <ligand>
        <name>ATP</name>
        <dbReference type="ChEBI" id="CHEBI:30616"/>
    </ligand>
</feature>
<dbReference type="FunFam" id="2.40.50.140:FF:000062">
    <property type="entry name" value="DNA ligase"/>
    <property type="match status" value="1"/>
</dbReference>
<evidence type="ECO:0000256" key="10">
    <source>
        <dbReference type="ARBA" id="ARBA00022842"/>
    </source>
</evidence>
<evidence type="ECO:0000256" key="5">
    <source>
        <dbReference type="ARBA" id="ARBA00022705"/>
    </source>
</evidence>
<evidence type="ECO:0000256" key="11">
    <source>
        <dbReference type="ARBA" id="ARBA00023172"/>
    </source>
</evidence>
<dbReference type="Pfam" id="PF01068">
    <property type="entry name" value="DNA_ligase_A_M"/>
    <property type="match status" value="1"/>
</dbReference>
<reference evidence="17" key="2">
    <citation type="journal article" date="2022" name="Nat. Microbiol.">
        <title>A closed Candidatus Odinarchaeum chromosome exposes Asgard archaeal viruses.</title>
        <authorList>
            <person name="Tamarit D."/>
            <person name="Caceres E.F."/>
            <person name="Krupovic M."/>
            <person name="Nijland R."/>
            <person name="Eme L."/>
            <person name="Robinson N.P."/>
            <person name="Ettema T.J.G."/>
        </authorList>
    </citation>
    <scope>NUCLEOTIDE SEQUENCE</scope>
    <source>
        <strain evidence="17">LCB_4</strain>
    </source>
</reference>
<dbReference type="KEGG" id="oyw:OdinLCB4_005790"/>
<dbReference type="InterPro" id="IPR050191">
    <property type="entry name" value="ATP-dep_DNA_ligase"/>
</dbReference>
<feature type="binding site" evidence="14">
    <location>
        <position position="252"/>
    </location>
    <ligand>
        <name>ATP</name>
        <dbReference type="ChEBI" id="CHEBI:30616"/>
    </ligand>
</feature>
<evidence type="ECO:0000256" key="9">
    <source>
        <dbReference type="ARBA" id="ARBA00022840"/>
    </source>
</evidence>
<dbReference type="PANTHER" id="PTHR45674:SF4">
    <property type="entry name" value="DNA LIGASE 1"/>
    <property type="match status" value="1"/>
</dbReference>
<evidence type="ECO:0000313" key="18">
    <source>
        <dbReference type="Proteomes" id="UP000186851"/>
    </source>
</evidence>
<sequence>MLFREVSEYYQKLEDTTKRLELTDILKELFSKLDSEDIDKVIYMTQGKLHPDWYGYPEIGMAEKSVLEVIAATSGLPLEKVTSFLQETGDIGLAAEKALKSKVQKTIIQEFEPLTVQYVYNQLDKITRMTGKGSSEDKKRLFTGLLHRATPLEARYISRIVTGNLRLGIADMTIMDALSIALAGSKASREDIESSYNICSDLGLIAKNILLNGVEWLKTVQLKVGVPVRMMLAQRLATIEEILEKIGRCAVEYKYDGERFQIHKIGSDIKIFSRRLEVITDQYPDAVEIIRKCLKSDTCITEAECVAVDPDNGEILPFQQLMHRRRKYEVEEAVEAYPVKLFFFDCLYNDGQQLINKPYLERRGVLEKIVNVEERCELATQIITDRVDAFEKFFHEAVSAGCEGVIAKSIGEDSLYQAGGRGWLWIKYKRDYRSELTDTLDLVVVGAYVGKGRRAGTYGTLLLACYDPAKDVFKTVARVGSGFKDEDLSYLSNALKQLIIKSKNPRVESNLEPDYWIFPKLVIEVKGAELTLSPIHTCAFSKIKSDVGLAIRFPRFTGRIRDDKSPEESTTEEEVIEMYNNQLKRIK</sequence>